<accession>A0AAP2HSJ7</accession>
<dbReference type="EMBL" id="JAHPMX010000044">
    <property type="protein sequence ID" value="MBU9360799.1"/>
    <property type="molecule type" value="Genomic_DNA"/>
</dbReference>
<reference evidence="1" key="1">
    <citation type="submission" date="2021-06" db="EMBL/GenBank/DDBJ databases">
        <title>A collection of bacterial strains from the Burkholderia cepacia Research Laboratory and Repository.</title>
        <authorList>
            <person name="Lipuma J."/>
            <person name="Spilker T."/>
        </authorList>
    </citation>
    <scope>NUCLEOTIDE SEQUENCE</scope>
    <source>
        <strain evidence="1">AU37435</strain>
    </source>
</reference>
<dbReference type="Proteomes" id="UP001196915">
    <property type="component" value="Unassembled WGS sequence"/>
</dbReference>
<evidence type="ECO:0000313" key="1">
    <source>
        <dbReference type="EMBL" id="MBU9360799.1"/>
    </source>
</evidence>
<evidence type="ECO:0000313" key="2">
    <source>
        <dbReference type="Proteomes" id="UP001196915"/>
    </source>
</evidence>
<organism evidence="1 2">
    <name type="scientific">Burkholderia multivorans</name>
    <dbReference type="NCBI Taxonomy" id="87883"/>
    <lineage>
        <taxon>Bacteria</taxon>
        <taxon>Pseudomonadati</taxon>
        <taxon>Pseudomonadota</taxon>
        <taxon>Betaproteobacteria</taxon>
        <taxon>Burkholderiales</taxon>
        <taxon>Burkholderiaceae</taxon>
        <taxon>Burkholderia</taxon>
        <taxon>Burkholderia cepacia complex</taxon>
    </lineage>
</organism>
<name>A0AAP2HSJ7_9BURK</name>
<dbReference type="AlphaFoldDB" id="A0AAP2HSJ7"/>
<sequence length="239" mass="26711">MTQMSFLPVKLVHEEPHSGTKDLALVGYTVDRIRYAVKRESDGDALPISEWIGYHLCRHCSIHTPEFAVVECTTGELAFGSRWEENSKQINAAMPHIQALQLLSSHAEAISAIHGVDRFMINPDRHAGNFLFVVRAGVEMCLAMDFSMAGPRDSLPFGDHPLQPNCNTYSIVNILRDHLGKFEPNAYASTIEALKTVDTPAFSAILTSAPDEWFSAVSRQQLTDWWDNDAVKRLSELEI</sequence>
<protein>
    <submittedName>
        <fullName evidence="1">Uncharacterized protein</fullName>
    </submittedName>
</protein>
<comment type="caution">
    <text evidence="1">The sequence shown here is derived from an EMBL/GenBank/DDBJ whole genome shotgun (WGS) entry which is preliminary data.</text>
</comment>
<dbReference type="RefSeq" id="WP_217085088.1">
    <property type="nucleotide sequence ID" value="NZ_JAHPMX010000044.1"/>
</dbReference>
<gene>
    <name evidence="1" type="ORF">KTE52_31235</name>
</gene>
<proteinExistence type="predicted"/>